<protein>
    <recommendedName>
        <fullName evidence="4 14">Very-long-chain (3R)-3-hydroxyacyl-CoA dehydratase</fullName>
        <ecNumber evidence="4 14">4.2.1.134</ecNumber>
    </recommendedName>
</protein>
<dbReference type="EMBL" id="KB932928">
    <property type="protein sequence ID" value="EOO02261.1"/>
    <property type="molecule type" value="Genomic_DNA"/>
</dbReference>
<evidence type="ECO:0000256" key="10">
    <source>
        <dbReference type="ARBA" id="ARBA00023136"/>
    </source>
</evidence>
<gene>
    <name evidence="15" type="ORF">UCRPA7_2257</name>
</gene>
<feature type="transmembrane region" description="Helical" evidence="14">
    <location>
        <begin position="157"/>
        <end position="175"/>
    </location>
</feature>
<dbReference type="OrthoDB" id="46988at2759"/>
<dbReference type="GO" id="GO:0007034">
    <property type="term" value="P:vacuolar transport"/>
    <property type="evidence" value="ECO:0007669"/>
    <property type="project" value="EnsemblFungi"/>
</dbReference>
<keyword evidence="9 14" id="KW-0443">Lipid metabolism</keyword>
<dbReference type="Proteomes" id="UP000014074">
    <property type="component" value="Unassembled WGS sequence"/>
</dbReference>
<dbReference type="AlphaFoldDB" id="R8BSF0"/>
<dbReference type="PANTHER" id="PTHR11035">
    <property type="entry name" value="VERY-LONG-CHAIN (3R)-3-HYDROXYACYL-COA DEHYDRATASE"/>
    <property type="match status" value="1"/>
</dbReference>
<comment type="function">
    <text evidence="14">Catalyzes the third of the four reactions of the long-chain fatty acids elongation cycle. This endoplasmic reticulum-bound enzymatic process, allows the addition of two carbons to the chain of long- and very long-chain fatty acids/VLCFAs per cycle. This enzyme catalyzes the dehydration of the 3-hydroxyacyl-CoA intermediate into trans-2,3-enoyl-CoA, within each cycle of fatty acid elongation. Thereby, it participates to the production of VLCFAs of different chain lengths that are involved in multiple biological processes as precursors of membrane lipids and lipid mediators.</text>
</comment>
<evidence type="ECO:0000256" key="8">
    <source>
        <dbReference type="ARBA" id="ARBA00022989"/>
    </source>
</evidence>
<dbReference type="Pfam" id="PF04387">
    <property type="entry name" value="PTPLA"/>
    <property type="match status" value="1"/>
</dbReference>
<evidence type="ECO:0000256" key="1">
    <source>
        <dbReference type="ARBA" id="ARBA00004141"/>
    </source>
</evidence>
<keyword evidence="16" id="KW-1185">Reference proteome</keyword>
<evidence type="ECO:0000256" key="13">
    <source>
        <dbReference type="ARBA" id="ARBA00036671"/>
    </source>
</evidence>
<dbReference type="GO" id="GO:0102158">
    <property type="term" value="F:very-long-chain (3R)-3-hydroxyacyl-CoA dehydratase activity"/>
    <property type="evidence" value="ECO:0007669"/>
    <property type="project" value="UniProtKB-EC"/>
</dbReference>
<dbReference type="HOGENOM" id="CLU_034302_6_1_1"/>
<evidence type="ECO:0000256" key="6">
    <source>
        <dbReference type="ARBA" id="ARBA00022692"/>
    </source>
</evidence>
<keyword evidence="7 14" id="KW-0276">Fatty acid metabolism</keyword>
<comment type="pathway">
    <text evidence="2 14">Lipid metabolism; fatty acid biosynthesis.</text>
</comment>
<name>R8BSF0_PHAM7</name>
<dbReference type="GeneID" id="19322486"/>
<sequence length="224" mass="25427">MADAATAKAPAPKVSKPMPAWKRYYLIFYNAVSALLWSVVWGRVVGVYALRGLGAYTLVPSVTLEFTKWTQTLAAMEILHSLLGIVRAPLFTTAMQVGSRFGIVWVATYFYPTVAYSPWYSSMLLAWSTTEVVRYLFFALTLADYQPYPIFWMRYSGFYILYPIGISSELAMMYFAFLKAREQGDDLIAIGLVAIAVAYIPGSPILYNHMRKQRKKVMRSQKTE</sequence>
<dbReference type="GO" id="GO:0042761">
    <property type="term" value="P:very long-chain fatty acid biosynthetic process"/>
    <property type="evidence" value="ECO:0007669"/>
    <property type="project" value="TreeGrafter"/>
</dbReference>
<comment type="subcellular location">
    <subcellularLocation>
        <location evidence="14">Endoplasmic reticulum membrane</location>
        <topology evidence="14">Multi-pass membrane protein</topology>
    </subcellularLocation>
    <subcellularLocation>
        <location evidence="1">Membrane</location>
        <topology evidence="1">Multi-pass membrane protein</topology>
    </subcellularLocation>
</comment>
<keyword evidence="8 14" id="KW-1133">Transmembrane helix</keyword>
<accession>R8BSF0</accession>
<dbReference type="eggNOG" id="KOG3187">
    <property type="taxonomic scope" value="Eukaryota"/>
</dbReference>
<evidence type="ECO:0000256" key="11">
    <source>
        <dbReference type="ARBA" id="ARBA00023160"/>
    </source>
</evidence>
<evidence type="ECO:0000256" key="3">
    <source>
        <dbReference type="ARBA" id="ARBA00007811"/>
    </source>
</evidence>
<keyword evidence="12 14" id="KW-0456">Lyase</keyword>
<evidence type="ECO:0000256" key="12">
    <source>
        <dbReference type="ARBA" id="ARBA00023239"/>
    </source>
</evidence>
<evidence type="ECO:0000313" key="16">
    <source>
        <dbReference type="Proteomes" id="UP000014074"/>
    </source>
</evidence>
<evidence type="ECO:0000256" key="14">
    <source>
        <dbReference type="RuleBase" id="RU363109"/>
    </source>
</evidence>
<dbReference type="GO" id="GO:0005789">
    <property type="term" value="C:endoplasmic reticulum membrane"/>
    <property type="evidence" value="ECO:0007669"/>
    <property type="project" value="UniProtKB-SubCell"/>
</dbReference>
<dbReference type="InterPro" id="IPR007482">
    <property type="entry name" value="Tyr_Pase-like_PTPLA"/>
</dbReference>
<dbReference type="GO" id="GO:0030497">
    <property type="term" value="P:fatty acid elongation"/>
    <property type="evidence" value="ECO:0007669"/>
    <property type="project" value="EnsemblFungi"/>
</dbReference>
<keyword evidence="6 14" id="KW-0812">Transmembrane</keyword>
<evidence type="ECO:0000256" key="5">
    <source>
        <dbReference type="ARBA" id="ARBA00022516"/>
    </source>
</evidence>
<dbReference type="RefSeq" id="XP_007913031.1">
    <property type="nucleotide sequence ID" value="XM_007914840.1"/>
</dbReference>
<evidence type="ECO:0000256" key="4">
    <source>
        <dbReference type="ARBA" id="ARBA00013122"/>
    </source>
</evidence>
<feature type="transmembrane region" description="Helical" evidence="14">
    <location>
        <begin position="187"/>
        <end position="207"/>
    </location>
</feature>
<feature type="transmembrane region" description="Helical" evidence="14">
    <location>
        <begin position="125"/>
        <end position="145"/>
    </location>
</feature>
<dbReference type="PANTHER" id="PTHR11035:SF3">
    <property type="entry name" value="VERY-LONG-CHAIN (3R)-3-HYDROXYACYL-COA DEHYDRATASE"/>
    <property type="match status" value="1"/>
</dbReference>
<feature type="transmembrane region" description="Helical" evidence="14">
    <location>
        <begin position="102"/>
        <end position="119"/>
    </location>
</feature>
<evidence type="ECO:0000256" key="7">
    <source>
        <dbReference type="ARBA" id="ARBA00022832"/>
    </source>
</evidence>
<organism evidence="15 16">
    <name type="scientific">Phaeoacremonium minimum (strain UCR-PA7)</name>
    <name type="common">Esca disease fungus</name>
    <name type="synonym">Togninia minima</name>
    <dbReference type="NCBI Taxonomy" id="1286976"/>
    <lineage>
        <taxon>Eukaryota</taxon>
        <taxon>Fungi</taxon>
        <taxon>Dikarya</taxon>
        <taxon>Ascomycota</taxon>
        <taxon>Pezizomycotina</taxon>
        <taxon>Sordariomycetes</taxon>
        <taxon>Sordariomycetidae</taxon>
        <taxon>Togniniales</taxon>
        <taxon>Togniniaceae</taxon>
        <taxon>Phaeoacremonium</taxon>
    </lineage>
</organism>
<evidence type="ECO:0000256" key="2">
    <source>
        <dbReference type="ARBA" id="ARBA00005194"/>
    </source>
</evidence>
<keyword evidence="5 14" id="KW-0444">Lipid biosynthesis</keyword>
<keyword evidence="10 14" id="KW-0472">Membrane</keyword>
<dbReference type="GO" id="GO:0000324">
    <property type="term" value="C:fungal-type vacuole"/>
    <property type="evidence" value="ECO:0007669"/>
    <property type="project" value="EnsemblFungi"/>
</dbReference>
<keyword evidence="14" id="KW-0256">Endoplasmic reticulum</keyword>
<comment type="similarity">
    <text evidence="3 14">Belongs to the very long-chain fatty acids dehydratase HACD family.</text>
</comment>
<comment type="catalytic activity">
    <reaction evidence="13 14">
        <text>a very-long-chain (3R)-3-hydroxyacyl-CoA = a very-long-chain (2E)-enoyl-CoA + H2O</text>
        <dbReference type="Rhea" id="RHEA:45812"/>
        <dbReference type="ChEBI" id="CHEBI:15377"/>
        <dbReference type="ChEBI" id="CHEBI:83728"/>
        <dbReference type="ChEBI" id="CHEBI:85440"/>
        <dbReference type="EC" id="4.2.1.134"/>
    </reaction>
</comment>
<evidence type="ECO:0000256" key="9">
    <source>
        <dbReference type="ARBA" id="ARBA00023098"/>
    </source>
</evidence>
<proteinExistence type="inferred from homology"/>
<keyword evidence="11 14" id="KW-0275">Fatty acid biosynthesis</keyword>
<feature type="transmembrane region" description="Helical" evidence="14">
    <location>
        <begin position="26"/>
        <end position="49"/>
    </location>
</feature>
<dbReference type="UniPathway" id="UPA00094"/>
<reference evidence="16" key="1">
    <citation type="journal article" date="2013" name="Genome Announc.">
        <title>Draft genome sequence of the ascomycete Phaeoacremonium aleophilum strain UCR-PA7, a causal agent of the esca disease complex in grapevines.</title>
        <authorList>
            <person name="Blanco-Ulate B."/>
            <person name="Rolshausen P."/>
            <person name="Cantu D."/>
        </authorList>
    </citation>
    <scope>NUCLEOTIDE SEQUENCE [LARGE SCALE GENOMIC DNA]</scope>
    <source>
        <strain evidence="16">UCR-PA7</strain>
    </source>
</reference>
<dbReference type="GO" id="GO:0030148">
    <property type="term" value="P:sphingolipid biosynthetic process"/>
    <property type="evidence" value="ECO:0007669"/>
    <property type="project" value="EnsemblFungi"/>
</dbReference>
<dbReference type="KEGG" id="tmn:UCRPA7_2257"/>
<evidence type="ECO:0000313" key="15">
    <source>
        <dbReference type="EMBL" id="EOO02261.1"/>
    </source>
</evidence>
<dbReference type="EC" id="4.2.1.134" evidence="4 14"/>